<evidence type="ECO:0000259" key="1">
    <source>
        <dbReference type="Pfam" id="PF08522"/>
    </source>
</evidence>
<name>A0A5C7GNF5_9FLAO</name>
<keyword evidence="4" id="KW-1185">Reference proteome</keyword>
<evidence type="ECO:0000259" key="2">
    <source>
        <dbReference type="Pfam" id="PF18620"/>
    </source>
</evidence>
<protein>
    <submittedName>
        <fullName evidence="3">DUF1735 domain-containing protein</fullName>
    </submittedName>
</protein>
<reference evidence="3 4" key="1">
    <citation type="submission" date="2019-08" db="EMBL/GenBank/DDBJ databases">
        <title>Seonamhaeicola sediminis sp. nov., isolated from marine sediment.</title>
        <authorList>
            <person name="Cao W.R."/>
        </authorList>
    </citation>
    <scope>NUCLEOTIDE SEQUENCE [LARGE SCALE GENOMIC DNA]</scope>
    <source>
        <strain evidence="3 4">1505</strain>
    </source>
</reference>
<dbReference type="Gene3D" id="2.40.128.420">
    <property type="match status" value="1"/>
</dbReference>
<dbReference type="EMBL" id="VRKQ01000008">
    <property type="protein sequence ID" value="TXG39491.1"/>
    <property type="molecule type" value="Genomic_DNA"/>
</dbReference>
<feature type="domain" description="BT-3987-like N-terminal" evidence="1">
    <location>
        <begin position="48"/>
        <end position="180"/>
    </location>
</feature>
<gene>
    <name evidence="3" type="ORF">FUA22_06370</name>
</gene>
<comment type="caution">
    <text evidence="3">The sequence shown here is derived from an EMBL/GenBank/DDBJ whole genome shotgun (WGS) entry which is preliminary data.</text>
</comment>
<dbReference type="InterPro" id="IPR013728">
    <property type="entry name" value="BT_3987-like_N"/>
</dbReference>
<accession>A0A5C7GNF5</accession>
<dbReference type="InterPro" id="IPR040580">
    <property type="entry name" value="DUF5627"/>
</dbReference>
<sequence>MAGRIIAYFKRIKKILDMKIKYLIICAIAFSLMACENQENEFDDFGSTSVYFPFQTPVRTLIQGKYDLGYNENDNNGRFEMGVIMSGVYQNTTDRKVHFEVAPDLINPNVIPGIDSVNVQILPSSYYTIEQASPVTIPAGSTKGRIPVQLNDAFFDDPLSFAEFGEVHYVIPLRITDYEGLDSLLVGVPNEEVLDPIKIREDDWSSLPKDYTLFGIKFMNKYQGIYLRRGEDEAVGSNESVTVYENGNPTETISENIEGSTVYRSEFVVGDELLPLSTAGRNKANTTINVRRPGIPTNSQLSLQLTFNDNEDITVTNADPASSVTVTGSGKFVENGDEWGGESRDVIYLDYQYRELEVEVTEVRFFGTLQSTTTSTFDLLHTVKDTLVIRDRDVKFEEFTVDLREETP</sequence>
<dbReference type="Gene3D" id="2.60.40.1740">
    <property type="entry name" value="hypothetical protein (bacova_03559)"/>
    <property type="match status" value="1"/>
</dbReference>
<dbReference type="AlphaFoldDB" id="A0A5C7GNF5"/>
<dbReference type="Pfam" id="PF08522">
    <property type="entry name" value="BT_3987-like_N"/>
    <property type="match status" value="1"/>
</dbReference>
<evidence type="ECO:0000313" key="4">
    <source>
        <dbReference type="Proteomes" id="UP000321080"/>
    </source>
</evidence>
<dbReference type="OrthoDB" id="1041979at2"/>
<evidence type="ECO:0000313" key="3">
    <source>
        <dbReference type="EMBL" id="TXG39491.1"/>
    </source>
</evidence>
<dbReference type="Proteomes" id="UP000321080">
    <property type="component" value="Unassembled WGS sequence"/>
</dbReference>
<dbReference type="PROSITE" id="PS51257">
    <property type="entry name" value="PROKAR_LIPOPROTEIN"/>
    <property type="match status" value="1"/>
</dbReference>
<proteinExistence type="predicted"/>
<feature type="domain" description="DUF5627" evidence="2">
    <location>
        <begin position="221"/>
        <end position="393"/>
    </location>
</feature>
<organism evidence="3 4">
    <name type="scientific">Seonamhaeicola maritimus</name>
    <dbReference type="NCBI Taxonomy" id="2591822"/>
    <lineage>
        <taxon>Bacteria</taxon>
        <taxon>Pseudomonadati</taxon>
        <taxon>Bacteroidota</taxon>
        <taxon>Flavobacteriia</taxon>
        <taxon>Flavobacteriales</taxon>
        <taxon>Flavobacteriaceae</taxon>
    </lineage>
</organism>
<dbReference type="Pfam" id="PF18620">
    <property type="entry name" value="DUF5627"/>
    <property type="match status" value="1"/>
</dbReference>